<proteinExistence type="predicted"/>
<dbReference type="Ensembl" id="ENSTNIT00000004554.1">
    <property type="protein sequence ID" value="ENSTNIP00000004414.1"/>
    <property type="gene ID" value="ENSTNIG00000002006.1"/>
</dbReference>
<reference evidence="5" key="3">
    <citation type="submission" date="2025-09" db="UniProtKB">
        <authorList>
            <consortium name="Ensembl"/>
        </authorList>
    </citation>
    <scope>IDENTIFICATION</scope>
</reference>
<evidence type="ECO:0000313" key="5">
    <source>
        <dbReference type="Ensembl" id="ENSTNIP00000004414.1"/>
    </source>
</evidence>
<dbReference type="FunFam" id="1.20.58.60:FF:000004">
    <property type="entry name" value="Actinin alpha 1"/>
    <property type="match status" value="1"/>
</dbReference>
<feature type="region of interest" description="Disordered" evidence="4">
    <location>
        <begin position="317"/>
        <end position="379"/>
    </location>
</feature>
<reference evidence="6" key="1">
    <citation type="journal article" date="2004" name="Nature">
        <title>Genome duplication in the teleost fish Tetraodon nigroviridis reveals the early vertebrate proto-karyotype.</title>
        <authorList>
            <person name="Jaillon O."/>
            <person name="Aury J.-M."/>
            <person name="Brunet F."/>
            <person name="Petit J.-L."/>
            <person name="Stange-Thomann N."/>
            <person name="Mauceli E."/>
            <person name="Bouneau L."/>
            <person name="Fischer C."/>
            <person name="Ozouf-Costaz C."/>
            <person name="Bernot A."/>
            <person name="Nicaud S."/>
            <person name="Jaffe D."/>
            <person name="Fisher S."/>
            <person name="Lutfalla G."/>
            <person name="Dossat C."/>
            <person name="Segurens B."/>
            <person name="Dasilva C."/>
            <person name="Salanoubat M."/>
            <person name="Levy M."/>
            <person name="Boudet N."/>
            <person name="Castellano S."/>
            <person name="Anthouard V."/>
            <person name="Jubin C."/>
            <person name="Castelli V."/>
            <person name="Katinka M."/>
            <person name="Vacherie B."/>
            <person name="Biemont C."/>
            <person name="Skalli Z."/>
            <person name="Cattolico L."/>
            <person name="Poulain J."/>
            <person name="De Berardinis V."/>
            <person name="Cruaud C."/>
            <person name="Duprat S."/>
            <person name="Brottier P."/>
            <person name="Coutanceau J.-P."/>
            <person name="Gouzy J."/>
            <person name="Parra G."/>
            <person name="Lardier G."/>
            <person name="Chapple C."/>
            <person name="McKernan K.J."/>
            <person name="McEwan P."/>
            <person name="Bosak S."/>
            <person name="Kellis M."/>
            <person name="Volff J.-N."/>
            <person name="Guigo R."/>
            <person name="Zody M.C."/>
            <person name="Mesirov J."/>
            <person name="Lindblad-Toh K."/>
            <person name="Birren B."/>
            <person name="Nusbaum C."/>
            <person name="Kahn D."/>
            <person name="Robinson-Rechavi M."/>
            <person name="Laudet V."/>
            <person name="Schachter V."/>
            <person name="Quetier F."/>
            <person name="Saurin W."/>
            <person name="Scarpelli C."/>
            <person name="Wincker P."/>
            <person name="Lander E.S."/>
            <person name="Weissenbach J."/>
            <person name="Roest Crollius H."/>
        </authorList>
    </citation>
    <scope>NUCLEOTIDE SEQUENCE [LARGE SCALE GENOMIC DNA]</scope>
</reference>
<evidence type="ECO:0000256" key="3">
    <source>
        <dbReference type="SAM" id="Coils"/>
    </source>
</evidence>
<feature type="compositionally biased region" description="Gly residues" evidence="4">
    <location>
        <begin position="1"/>
        <end position="15"/>
    </location>
</feature>
<evidence type="ECO:0000256" key="2">
    <source>
        <dbReference type="ARBA" id="ARBA00023203"/>
    </source>
</evidence>
<feature type="region of interest" description="Disordered" evidence="4">
    <location>
        <begin position="1"/>
        <end position="56"/>
    </location>
</feature>
<keyword evidence="6" id="KW-1185">Reference proteome</keyword>
<dbReference type="Gene3D" id="1.20.58.60">
    <property type="match status" value="2"/>
</dbReference>
<dbReference type="FunFam" id="1.20.58.60:FF:000005">
    <property type="entry name" value="Actinin alpha 1"/>
    <property type="match status" value="1"/>
</dbReference>
<dbReference type="AlphaFoldDB" id="H3C842"/>
<feature type="compositionally biased region" description="Basic and acidic residues" evidence="4">
    <location>
        <begin position="41"/>
        <end position="56"/>
    </location>
</feature>
<evidence type="ECO:0000313" key="6">
    <source>
        <dbReference type="Proteomes" id="UP000007303"/>
    </source>
</evidence>
<accession>H3C842</accession>
<evidence type="ECO:0000256" key="4">
    <source>
        <dbReference type="SAM" id="MobiDB-lite"/>
    </source>
</evidence>
<sequence>HQQGLGQPGGSGEGLRGVAPQRDPPAGEARPPGGEVPSEGSHPRSLDRSKEDLLQNRDYETASLSEIKALLKKHEAFESDLAAHQDRVEQIAAIAQELNELDYYDSPSVNARCQRICDQWDALGALTQKRNEALQARPWRNEPTEKLLETIDQLYLEFAKRAAPFNNWMEGAMEDLQDTFIVHTIEEIQGLSTAHEQFKSTLPDADKERQAILGIHNEIAKIVQTYHVNMAGSNPYTTINPQEINTKWDKVRQLVPQRDQALIEEHARQQNNDVCAASSPTRLTSSGPGSKPRWRKSAASPSRCTARWRISCTTCASTRRASSTTSPRSTSWRETTSSSRKPSSSTTNTPTTPWSTSAWAGSSSSPPSLAPSTRSRTRS</sequence>
<dbReference type="InterPro" id="IPR002017">
    <property type="entry name" value="Spectrin_repeat"/>
</dbReference>
<dbReference type="InParanoid" id="H3C842"/>
<dbReference type="HOGENOM" id="CLU_730662_0_0_1"/>
<feature type="compositionally biased region" description="Polar residues" evidence="4">
    <location>
        <begin position="269"/>
        <end position="288"/>
    </location>
</feature>
<protein>
    <submittedName>
        <fullName evidence="5">Actinin, alpha 1</fullName>
    </submittedName>
</protein>
<dbReference type="CDD" id="cd00176">
    <property type="entry name" value="SPEC"/>
    <property type="match status" value="1"/>
</dbReference>
<dbReference type="PANTHER" id="PTHR11915">
    <property type="entry name" value="SPECTRIN/FILAMIN RELATED CYTOSKELETAL PROTEIN"/>
    <property type="match status" value="1"/>
</dbReference>
<keyword evidence="3" id="KW-0175">Coiled coil</keyword>
<reference evidence="5" key="2">
    <citation type="submission" date="2025-08" db="UniProtKB">
        <authorList>
            <consortium name="Ensembl"/>
        </authorList>
    </citation>
    <scope>IDENTIFICATION</scope>
</reference>
<dbReference type="Pfam" id="PF00435">
    <property type="entry name" value="Spectrin"/>
    <property type="match status" value="2"/>
</dbReference>
<keyword evidence="2" id="KW-0009">Actin-binding</keyword>
<feature type="region of interest" description="Disordered" evidence="4">
    <location>
        <begin position="269"/>
        <end position="302"/>
    </location>
</feature>
<name>H3C842_TETNG</name>
<keyword evidence="1" id="KW-0677">Repeat</keyword>
<dbReference type="Proteomes" id="UP000007303">
    <property type="component" value="Unassembled WGS sequence"/>
</dbReference>
<feature type="coiled-coil region" evidence="3">
    <location>
        <begin position="67"/>
        <end position="101"/>
    </location>
</feature>
<dbReference type="STRING" id="99883.ENSTNIP00000004414"/>
<dbReference type="GeneTree" id="ENSGT00940000155548"/>
<organism evidence="5 6">
    <name type="scientific">Tetraodon nigroviridis</name>
    <name type="common">Spotted green pufferfish</name>
    <name type="synonym">Chelonodon nigroviridis</name>
    <dbReference type="NCBI Taxonomy" id="99883"/>
    <lineage>
        <taxon>Eukaryota</taxon>
        <taxon>Metazoa</taxon>
        <taxon>Chordata</taxon>
        <taxon>Craniata</taxon>
        <taxon>Vertebrata</taxon>
        <taxon>Euteleostomi</taxon>
        <taxon>Actinopterygii</taxon>
        <taxon>Neopterygii</taxon>
        <taxon>Teleostei</taxon>
        <taxon>Neoteleostei</taxon>
        <taxon>Acanthomorphata</taxon>
        <taxon>Eupercaria</taxon>
        <taxon>Tetraodontiformes</taxon>
        <taxon>Tetradontoidea</taxon>
        <taxon>Tetraodontidae</taxon>
        <taxon>Tetraodon</taxon>
    </lineage>
</organism>
<dbReference type="GO" id="GO:0003779">
    <property type="term" value="F:actin binding"/>
    <property type="evidence" value="ECO:0007669"/>
    <property type="project" value="UniProtKB-KW"/>
</dbReference>
<dbReference type="InterPro" id="IPR018159">
    <property type="entry name" value="Spectrin/alpha-actinin"/>
</dbReference>
<evidence type="ECO:0000256" key="1">
    <source>
        <dbReference type="ARBA" id="ARBA00022737"/>
    </source>
</evidence>
<feature type="compositionally biased region" description="Low complexity" evidence="4">
    <location>
        <begin position="24"/>
        <end position="37"/>
    </location>
</feature>
<dbReference type="SMART" id="SM00150">
    <property type="entry name" value="SPEC"/>
    <property type="match status" value="2"/>
</dbReference>
<dbReference type="SUPFAM" id="SSF46966">
    <property type="entry name" value="Spectrin repeat"/>
    <property type="match status" value="2"/>
</dbReference>